<dbReference type="Proteomes" id="UP001159363">
    <property type="component" value="Chromosome 5"/>
</dbReference>
<gene>
    <name evidence="1" type="ORF">PR048_016989</name>
</gene>
<accession>A0ABQ9H889</accession>
<evidence type="ECO:0000313" key="1">
    <source>
        <dbReference type="EMBL" id="KAJ8880519.1"/>
    </source>
</evidence>
<sequence length="371" mass="42444">MDSVANKDVVLLIGGVSCVGFVSSVTQGAFPKAKFRAAACVQREYATDSTSILLRKRLLYKQYRLQLVQALTERDKELRRDFCAFVLDQNEVDQGLLTGWQKQNAFFLWSPHNVRIWRQEHLHETTEHERASPKVNVFYKDTVLGPFFFHQPTVTGIPYLDLLTEWSFPQLEEAAGNFFPLPAFDNLKTRITDAIQTVTPDIVVKINNDDQGNVHLNNKLKAQVWRYVRNSSNTIGIYDMELLPIYRFQLTGRMSLSASVEVYAGVPTGRRDVLSVPGSILTSGTWRNVKLTRRLHYGASVTTHRSYKVRVQPRGRNEVSMEQRRNARAREMGDTRVNPPISVIGTIPTSEIQERPRRESNLVRLGERRIV</sequence>
<protein>
    <submittedName>
        <fullName evidence="1">Uncharacterized protein</fullName>
    </submittedName>
</protein>
<comment type="caution">
    <text evidence="1">The sequence shown here is derived from an EMBL/GenBank/DDBJ whole genome shotgun (WGS) entry which is preliminary data.</text>
</comment>
<evidence type="ECO:0000313" key="2">
    <source>
        <dbReference type="Proteomes" id="UP001159363"/>
    </source>
</evidence>
<keyword evidence="2" id="KW-1185">Reference proteome</keyword>
<name>A0ABQ9H889_9NEOP</name>
<dbReference type="PANTHER" id="PTHR47326:SF1">
    <property type="entry name" value="HTH PSQ-TYPE DOMAIN-CONTAINING PROTEIN"/>
    <property type="match status" value="1"/>
</dbReference>
<proteinExistence type="predicted"/>
<dbReference type="EMBL" id="JARBHB010000006">
    <property type="protein sequence ID" value="KAJ8880519.1"/>
    <property type="molecule type" value="Genomic_DNA"/>
</dbReference>
<reference evidence="1 2" key="1">
    <citation type="submission" date="2023-02" db="EMBL/GenBank/DDBJ databases">
        <title>LHISI_Scaffold_Assembly.</title>
        <authorList>
            <person name="Stuart O.P."/>
            <person name="Cleave R."/>
            <person name="Magrath M.J.L."/>
            <person name="Mikheyev A.S."/>
        </authorList>
    </citation>
    <scope>NUCLEOTIDE SEQUENCE [LARGE SCALE GENOMIC DNA]</scope>
    <source>
        <strain evidence="1">Daus_M_001</strain>
        <tissue evidence="1">Leg muscle</tissue>
    </source>
</reference>
<organism evidence="1 2">
    <name type="scientific">Dryococelus australis</name>
    <dbReference type="NCBI Taxonomy" id="614101"/>
    <lineage>
        <taxon>Eukaryota</taxon>
        <taxon>Metazoa</taxon>
        <taxon>Ecdysozoa</taxon>
        <taxon>Arthropoda</taxon>
        <taxon>Hexapoda</taxon>
        <taxon>Insecta</taxon>
        <taxon>Pterygota</taxon>
        <taxon>Neoptera</taxon>
        <taxon>Polyneoptera</taxon>
        <taxon>Phasmatodea</taxon>
        <taxon>Verophasmatodea</taxon>
        <taxon>Anareolatae</taxon>
        <taxon>Phasmatidae</taxon>
        <taxon>Eurycanthinae</taxon>
        <taxon>Dryococelus</taxon>
    </lineage>
</organism>
<dbReference type="PANTHER" id="PTHR47326">
    <property type="entry name" value="TRANSPOSABLE ELEMENT TC3 TRANSPOSASE-LIKE PROTEIN"/>
    <property type="match status" value="1"/>
</dbReference>